<dbReference type="Gene3D" id="1.20.59.10">
    <property type="entry name" value="Chorismate mutase"/>
    <property type="match status" value="1"/>
</dbReference>
<dbReference type="PANTHER" id="PTHR38041:SF1">
    <property type="entry name" value="CHORISMATE MUTASE"/>
    <property type="match status" value="1"/>
</dbReference>
<evidence type="ECO:0000313" key="6">
    <source>
        <dbReference type="Proteomes" id="UP000015480"/>
    </source>
</evidence>
<gene>
    <name evidence="5" type="ORF">JCM7686_0480</name>
</gene>
<dbReference type="EC" id="5.4.99.5" evidence="1"/>
<dbReference type="Pfam" id="PF01817">
    <property type="entry name" value="CM_2"/>
    <property type="match status" value="1"/>
</dbReference>
<dbReference type="PANTHER" id="PTHR38041">
    <property type="entry name" value="CHORISMATE MUTASE"/>
    <property type="match status" value="1"/>
</dbReference>
<dbReference type="GO" id="GO:0046417">
    <property type="term" value="P:chorismate metabolic process"/>
    <property type="evidence" value="ECO:0007669"/>
    <property type="project" value="InterPro"/>
</dbReference>
<dbReference type="GO" id="GO:0009697">
    <property type="term" value="P:salicylic acid biosynthetic process"/>
    <property type="evidence" value="ECO:0007669"/>
    <property type="project" value="TreeGrafter"/>
</dbReference>
<protein>
    <recommendedName>
        <fullName evidence="1">chorismate mutase</fullName>
        <ecNumber evidence="1">5.4.99.5</ecNumber>
    </recommendedName>
</protein>
<evidence type="ECO:0000256" key="1">
    <source>
        <dbReference type="ARBA" id="ARBA00012404"/>
    </source>
</evidence>
<dbReference type="SMART" id="SM00830">
    <property type="entry name" value="CM_2"/>
    <property type="match status" value="1"/>
</dbReference>
<dbReference type="STRING" id="1367847.JCM7686_0480"/>
<dbReference type="InterPro" id="IPR051331">
    <property type="entry name" value="Chorismate_mutase-related"/>
</dbReference>
<dbReference type="AlphaFoldDB" id="S5XK84"/>
<sequence>MREIRSAGLAPKAGRVHFRRMSIDTPLPPESRMHDLRKRIDALDSRLVALLAERSRLIDEAAAIKLQENLPARISTRVEEVALNARRRAEVEGLNPELAERLWRLMMEYFIAQEDAVLSPDP</sequence>
<dbReference type="PROSITE" id="PS51168">
    <property type="entry name" value="CHORISMATE_MUT_2"/>
    <property type="match status" value="1"/>
</dbReference>
<dbReference type="EMBL" id="CP006650">
    <property type="protein sequence ID" value="AGT07589.1"/>
    <property type="molecule type" value="Genomic_DNA"/>
</dbReference>
<name>S5XK84_PARAH</name>
<evidence type="ECO:0000256" key="3">
    <source>
        <dbReference type="SAM" id="Coils"/>
    </source>
</evidence>
<dbReference type="HOGENOM" id="CLU_2024465_0_0_5"/>
<dbReference type="Proteomes" id="UP000015480">
    <property type="component" value="Chromosome"/>
</dbReference>
<evidence type="ECO:0000256" key="2">
    <source>
        <dbReference type="ARBA" id="ARBA00023235"/>
    </source>
</evidence>
<dbReference type="InterPro" id="IPR002701">
    <property type="entry name" value="CM_II_prokaryot"/>
</dbReference>
<proteinExistence type="predicted"/>
<keyword evidence="6" id="KW-1185">Reference proteome</keyword>
<keyword evidence="2" id="KW-0413">Isomerase</keyword>
<dbReference type="KEGG" id="pami:JCM7686_0480"/>
<dbReference type="SUPFAM" id="SSF48600">
    <property type="entry name" value="Chorismate mutase II"/>
    <property type="match status" value="1"/>
</dbReference>
<dbReference type="eggNOG" id="COG1605">
    <property type="taxonomic scope" value="Bacteria"/>
</dbReference>
<accession>S5XK84</accession>
<evidence type="ECO:0000313" key="5">
    <source>
        <dbReference type="EMBL" id="AGT07589.1"/>
    </source>
</evidence>
<dbReference type="InterPro" id="IPR036979">
    <property type="entry name" value="CM_dom_sf"/>
</dbReference>
<feature type="coiled-coil region" evidence="3">
    <location>
        <begin position="33"/>
        <end position="60"/>
    </location>
</feature>
<keyword evidence="3" id="KW-0175">Coiled coil</keyword>
<organism evidence="5 6">
    <name type="scientific">Paracoccus aminophilus JCM 7686</name>
    <dbReference type="NCBI Taxonomy" id="1367847"/>
    <lineage>
        <taxon>Bacteria</taxon>
        <taxon>Pseudomonadati</taxon>
        <taxon>Pseudomonadota</taxon>
        <taxon>Alphaproteobacteria</taxon>
        <taxon>Rhodobacterales</taxon>
        <taxon>Paracoccaceae</taxon>
        <taxon>Paracoccus</taxon>
    </lineage>
</organism>
<evidence type="ECO:0000259" key="4">
    <source>
        <dbReference type="PROSITE" id="PS51168"/>
    </source>
</evidence>
<dbReference type="InterPro" id="IPR036263">
    <property type="entry name" value="Chorismate_II_sf"/>
</dbReference>
<dbReference type="GO" id="GO:0004106">
    <property type="term" value="F:chorismate mutase activity"/>
    <property type="evidence" value="ECO:0007669"/>
    <property type="project" value="UniProtKB-EC"/>
</dbReference>
<dbReference type="PATRIC" id="fig|1367847.3.peg.424"/>
<feature type="domain" description="Chorismate mutase" evidence="4">
    <location>
        <begin position="27"/>
        <end position="118"/>
    </location>
</feature>
<reference evidence="5 6" key="1">
    <citation type="journal article" date="2014" name="BMC Genomics">
        <title>Architecture and functions of a multipartite genome of the methylotrophic bacterium Paracoccus aminophilus JCM 7686, containing primary and secondary chromids.</title>
        <authorList>
            <person name="Dziewit L."/>
            <person name="Czarnecki J."/>
            <person name="Wibberg D."/>
            <person name="Radlinska M."/>
            <person name="Mrozek P."/>
            <person name="Szymczak M."/>
            <person name="Schluter A."/>
            <person name="Puhler A."/>
            <person name="Bartosik D."/>
        </authorList>
    </citation>
    <scope>NUCLEOTIDE SEQUENCE [LARGE SCALE GENOMIC DNA]</scope>
    <source>
        <strain evidence="5">JCM 7686</strain>
    </source>
</reference>